<dbReference type="InterPro" id="IPR008928">
    <property type="entry name" value="6-hairpin_glycosidase_sf"/>
</dbReference>
<dbReference type="InterPro" id="IPR033432">
    <property type="entry name" value="GH94_catalytic"/>
</dbReference>
<keyword evidence="1" id="KW-0328">Glycosyltransferase</keyword>
<comment type="caution">
    <text evidence="4">The sequence shown here is derived from an EMBL/GenBank/DDBJ whole genome shotgun (WGS) entry which is preliminary data.</text>
</comment>
<dbReference type="Pfam" id="PF17167">
    <property type="entry name" value="Glyco_hydro_94"/>
    <property type="match status" value="1"/>
</dbReference>
<accession>X1I7X7</accession>
<evidence type="ECO:0000313" key="4">
    <source>
        <dbReference type="EMBL" id="GAH78471.1"/>
    </source>
</evidence>
<dbReference type="Gene3D" id="1.50.10.10">
    <property type="match status" value="1"/>
</dbReference>
<feature type="non-terminal residue" evidence="4">
    <location>
        <position position="1"/>
    </location>
</feature>
<feature type="non-terminal residue" evidence="4">
    <location>
        <position position="216"/>
    </location>
</feature>
<proteinExistence type="predicted"/>
<feature type="domain" description="Glycosyl hydrolase 94 catalytic" evidence="3">
    <location>
        <begin position="9"/>
        <end position="214"/>
    </location>
</feature>
<evidence type="ECO:0000259" key="3">
    <source>
        <dbReference type="Pfam" id="PF17167"/>
    </source>
</evidence>
<keyword evidence="2" id="KW-0808">Transferase</keyword>
<dbReference type="AlphaFoldDB" id="X1I7X7"/>
<reference evidence="4" key="1">
    <citation type="journal article" date="2014" name="Front. Microbiol.">
        <title>High frequency of phylogenetically diverse reductive dehalogenase-homologous genes in deep subseafloor sedimentary metagenomes.</title>
        <authorList>
            <person name="Kawai M."/>
            <person name="Futagami T."/>
            <person name="Toyoda A."/>
            <person name="Takaki Y."/>
            <person name="Nishi S."/>
            <person name="Hori S."/>
            <person name="Arai W."/>
            <person name="Tsubouchi T."/>
            <person name="Morono Y."/>
            <person name="Uchiyama I."/>
            <person name="Ito T."/>
            <person name="Fujiyama A."/>
            <person name="Inagaki F."/>
            <person name="Takami H."/>
        </authorList>
    </citation>
    <scope>NUCLEOTIDE SEQUENCE</scope>
    <source>
        <strain evidence="4">Expedition CK06-06</strain>
    </source>
</reference>
<dbReference type="InterPro" id="IPR052047">
    <property type="entry name" value="GH94_Enzymes"/>
</dbReference>
<protein>
    <recommendedName>
        <fullName evidence="3">Glycosyl hydrolase 94 catalytic domain-containing protein</fullName>
    </recommendedName>
</protein>
<dbReference type="GO" id="GO:0005975">
    <property type="term" value="P:carbohydrate metabolic process"/>
    <property type="evidence" value="ECO:0007669"/>
    <property type="project" value="InterPro"/>
</dbReference>
<dbReference type="SUPFAM" id="SSF48208">
    <property type="entry name" value="Six-hairpin glycosidases"/>
    <property type="match status" value="1"/>
</dbReference>
<name>X1I7X7_9ZZZZ</name>
<sequence length="216" mass="24295">LADLKEYAGELLATFQCAVPDPYAEVMLNTWNAYQCWINFQFSRSISGYAVGLRRCMGTRDSLQDLLGYMHMAPHKARQRIVELMRAVHLENGGCRHQYSALLQEGSEDVGYSDDHLWAILAVAAYLKETGDLSLLDEEFTYSDNGGLSEDLYHHLLRAVQYSFNDRGAHGLPRLRAADWNDTIGEGPDEEVSESVLVGMMLVKMAKDMVRLTKLG</sequence>
<gene>
    <name evidence="4" type="ORF">S03H2_64417</name>
</gene>
<dbReference type="GO" id="GO:0016757">
    <property type="term" value="F:glycosyltransferase activity"/>
    <property type="evidence" value="ECO:0007669"/>
    <property type="project" value="UniProtKB-KW"/>
</dbReference>
<evidence type="ECO:0000256" key="2">
    <source>
        <dbReference type="ARBA" id="ARBA00022679"/>
    </source>
</evidence>
<dbReference type="PANTHER" id="PTHR37469:SF2">
    <property type="entry name" value="CELLOBIONIC ACID PHOSPHORYLASE"/>
    <property type="match status" value="1"/>
</dbReference>
<dbReference type="InterPro" id="IPR012341">
    <property type="entry name" value="6hp_glycosidase-like_sf"/>
</dbReference>
<dbReference type="PANTHER" id="PTHR37469">
    <property type="entry name" value="CELLOBIONIC ACID PHOSPHORYLASE-RELATED"/>
    <property type="match status" value="1"/>
</dbReference>
<dbReference type="EMBL" id="BARU01041841">
    <property type="protein sequence ID" value="GAH78471.1"/>
    <property type="molecule type" value="Genomic_DNA"/>
</dbReference>
<evidence type="ECO:0000256" key="1">
    <source>
        <dbReference type="ARBA" id="ARBA00022676"/>
    </source>
</evidence>
<organism evidence="4">
    <name type="scientific">marine sediment metagenome</name>
    <dbReference type="NCBI Taxonomy" id="412755"/>
    <lineage>
        <taxon>unclassified sequences</taxon>
        <taxon>metagenomes</taxon>
        <taxon>ecological metagenomes</taxon>
    </lineage>
</organism>